<name>A0A0A9E954_ARUDO</name>
<proteinExistence type="predicted"/>
<accession>A0A0A9E954</accession>
<reference evidence="1" key="1">
    <citation type="submission" date="2014-09" db="EMBL/GenBank/DDBJ databases">
        <authorList>
            <person name="Magalhaes I.L.F."/>
            <person name="Oliveira U."/>
            <person name="Santos F.R."/>
            <person name="Vidigal T.H.D.A."/>
            <person name="Brescovit A.D."/>
            <person name="Santos A.J."/>
        </authorList>
    </citation>
    <scope>NUCLEOTIDE SEQUENCE</scope>
    <source>
        <tissue evidence="1">Shoot tissue taken approximately 20 cm above the soil surface</tissue>
    </source>
</reference>
<evidence type="ECO:0000313" key="1">
    <source>
        <dbReference type="EMBL" id="JAD96571.1"/>
    </source>
</evidence>
<organism evidence="1">
    <name type="scientific">Arundo donax</name>
    <name type="common">Giant reed</name>
    <name type="synonym">Donax arundinaceus</name>
    <dbReference type="NCBI Taxonomy" id="35708"/>
    <lineage>
        <taxon>Eukaryota</taxon>
        <taxon>Viridiplantae</taxon>
        <taxon>Streptophyta</taxon>
        <taxon>Embryophyta</taxon>
        <taxon>Tracheophyta</taxon>
        <taxon>Spermatophyta</taxon>
        <taxon>Magnoliopsida</taxon>
        <taxon>Liliopsida</taxon>
        <taxon>Poales</taxon>
        <taxon>Poaceae</taxon>
        <taxon>PACMAD clade</taxon>
        <taxon>Arundinoideae</taxon>
        <taxon>Arundineae</taxon>
        <taxon>Arundo</taxon>
    </lineage>
</organism>
<dbReference type="AlphaFoldDB" id="A0A0A9E954"/>
<protein>
    <submittedName>
        <fullName evidence="1">Uncharacterized protein</fullName>
    </submittedName>
</protein>
<dbReference type="EMBL" id="GBRH01201324">
    <property type="protein sequence ID" value="JAD96571.1"/>
    <property type="molecule type" value="Transcribed_RNA"/>
</dbReference>
<reference evidence="1" key="2">
    <citation type="journal article" date="2015" name="Data Brief">
        <title>Shoot transcriptome of the giant reed, Arundo donax.</title>
        <authorList>
            <person name="Barrero R.A."/>
            <person name="Guerrero F.D."/>
            <person name="Moolhuijzen P."/>
            <person name="Goolsby J.A."/>
            <person name="Tidwell J."/>
            <person name="Bellgard S.E."/>
            <person name="Bellgard M.I."/>
        </authorList>
    </citation>
    <scope>NUCLEOTIDE SEQUENCE</scope>
    <source>
        <tissue evidence="1">Shoot tissue taken approximately 20 cm above the soil surface</tissue>
    </source>
</reference>
<sequence>MSSVDHIHPKDLHMRGWAPLLQLHLKPSDLTSLATSKPLLQLQLKPSERFVLFDEMRRVPARHRCDGAPQVPQVGYLLGCRF</sequence>